<reference evidence="4 5" key="1">
    <citation type="journal article" date="2018" name="Mol. Plant">
        <title>The genome of Artemisia annua provides insight into the evolution of Asteraceae family and artemisinin biosynthesis.</title>
        <authorList>
            <person name="Shen Q."/>
            <person name="Zhang L."/>
            <person name="Liao Z."/>
            <person name="Wang S."/>
            <person name="Yan T."/>
            <person name="Shi P."/>
            <person name="Liu M."/>
            <person name="Fu X."/>
            <person name="Pan Q."/>
            <person name="Wang Y."/>
            <person name="Lv Z."/>
            <person name="Lu X."/>
            <person name="Zhang F."/>
            <person name="Jiang W."/>
            <person name="Ma Y."/>
            <person name="Chen M."/>
            <person name="Hao X."/>
            <person name="Li L."/>
            <person name="Tang Y."/>
            <person name="Lv G."/>
            <person name="Zhou Y."/>
            <person name="Sun X."/>
            <person name="Brodelius P.E."/>
            <person name="Rose J.K.C."/>
            <person name="Tang K."/>
        </authorList>
    </citation>
    <scope>NUCLEOTIDE SEQUENCE [LARGE SCALE GENOMIC DNA]</scope>
    <source>
        <strain evidence="5">cv. Huhao1</strain>
        <tissue evidence="4">Leaf</tissue>
    </source>
</reference>
<accession>A0A2U1KYZ0</accession>
<dbReference type="CDD" id="cd00590">
    <property type="entry name" value="RRM_SF"/>
    <property type="match status" value="1"/>
</dbReference>
<sequence length="567" mass="63544">MGTRRKPIPVEVSARLTKFYISNLPDRCSGADLAKEVRNFGTIFDIYIARKRDKEGRRFGFVSLFDVKDLGEMERVLSSIRLGEYRLKANVARFVLEEGEVNARKSSFRPKDQDRAQQKRFENGLKMHEARNVFSSNSMSFKEAFSGVSQRKTITIDDNVSAFEYLHGKSIVVRVVSLDVLRKLNWILMEMGLGEGVVRCLGGFMVLITFNTCDHAIMAKDEILGRSEQFSSAVIWEGQELAFERIAWLKVVGVPLCILEDRVLEDIGSYFGVVVRKSSVELLETDSSFHLIGVLVDHGARVQDVIFLKWRGKTFKIWIEEEDKEWISKFVEDCGQTSGQSHNEDSRKLAPMDTPAASPVNIIMEEENVSGEFNTTVNDHANSNCNVKGIMANHADKSANILEGDNDCNYDCSQTSQQPLVKSLKRKKFKTKVFEVGQNSGSAYFSSNDRPNKEPKTNEDPFGLDPIIMGLDNNVSKSRGGVPVIVSNSFQALLDDQEDNLGDFATKVMDVNNDSVPINVNPNVETVEVDESEATIVFTERVGVRLQGFEQLISETIEGKGIQSGLR</sequence>
<dbReference type="Proteomes" id="UP000245207">
    <property type="component" value="Unassembled WGS sequence"/>
</dbReference>
<feature type="region of interest" description="Disordered" evidence="2">
    <location>
        <begin position="440"/>
        <end position="463"/>
    </location>
</feature>
<evidence type="ECO:0000256" key="2">
    <source>
        <dbReference type="SAM" id="MobiDB-lite"/>
    </source>
</evidence>
<keyword evidence="1" id="KW-0694">RNA-binding</keyword>
<dbReference type="AlphaFoldDB" id="A0A2U1KYZ0"/>
<dbReference type="InterPro" id="IPR012677">
    <property type="entry name" value="Nucleotide-bd_a/b_plait_sf"/>
</dbReference>
<dbReference type="InterPro" id="IPR000504">
    <property type="entry name" value="RRM_dom"/>
</dbReference>
<dbReference type="OrthoDB" id="1750209at2759"/>
<dbReference type="Pfam" id="PF00076">
    <property type="entry name" value="RRM_1"/>
    <property type="match status" value="1"/>
</dbReference>
<feature type="domain" description="RRM" evidence="3">
    <location>
        <begin position="17"/>
        <end position="94"/>
    </location>
</feature>
<dbReference type="EMBL" id="PKPP01012726">
    <property type="protein sequence ID" value="PWA41949.1"/>
    <property type="molecule type" value="Genomic_DNA"/>
</dbReference>
<proteinExistence type="predicted"/>
<comment type="caution">
    <text evidence="4">The sequence shown here is derived from an EMBL/GenBank/DDBJ whole genome shotgun (WGS) entry which is preliminary data.</text>
</comment>
<evidence type="ECO:0000256" key="1">
    <source>
        <dbReference type="PROSITE-ProRule" id="PRU00176"/>
    </source>
</evidence>
<dbReference type="Gene3D" id="3.30.70.330">
    <property type="match status" value="1"/>
</dbReference>
<evidence type="ECO:0000313" key="5">
    <source>
        <dbReference type="Proteomes" id="UP000245207"/>
    </source>
</evidence>
<feature type="compositionally biased region" description="Basic and acidic residues" evidence="2">
    <location>
        <begin position="450"/>
        <end position="459"/>
    </location>
</feature>
<organism evidence="4 5">
    <name type="scientific">Artemisia annua</name>
    <name type="common">Sweet wormwood</name>
    <dbReference type="NCBI Taxonomy" id="35608"/>
    <lineage>
        <taxon>Eukaryota</taxon>
        <taxon>Viridiplantae</taxon>
        <taxon>Streptophyta</taxon>
        <taxon>Embryophyta</taxon>
        <taxon>Tracheophyta</taxon>
        <taxon>Spermatophyta</taxon>
        <taxon>Magnoliopsida</taxon>
        <taxon>eudicotyledons</taxon>
        <taxon>Gunneridae</taxon>
        <taxon>Pentapetalae</taxon>
        <taxon>asterids</taxon>
        <taxon>campanulids</taxon>
        <taxon>Asterales</taxon>
        <taxon>Asteraceae</taxon>
        <taxon>Asteroideae</taxon>
        <taxon>Anthemideae</taxon>
        <taxon>Artemisiinae</taxon>
        <taxon>Artemisia</taxon>
    </lineage>
</organism>
<evidence type="ECO:0000313" key="4">
    <source>
        <dbReference type="EMBL" id="PWA41949.1"/>
    </source>
</evidence>
<evidence type="ECO:0000259" key="3">
    <source>
        <dbReference type="PROSITE" id="PS50102"/>
    </source>
</evidence>
<feature type="compositionally biased region" description="Polar residues" evidence="2">
    <location>
        <begin position="440"/>
        <end position="449"/>
    </location>
</feature>
<dbReference type="GO" id="GO:0003723">
    <property type="term" value="F:RNA binding"/>
    <property type="evidence" value="ECO:0007669"/>
    <property type="project" value="UniProtKB-UniRule"/>
</dbReference>
<dbReference type="InterPro" id="IPR035979">
    <property type="entry name" value="RBD_domain_sf"/>
</dbReference>
<dbReference type="SUPFAM" id="SSF54928">
    <property type="entry name" value="RNA-binding domain, RBD"/>
    <property type="match status" value="1"/>
</dbReference>
<name>A0A2U1KYZ0_ARTAN</name>
<gene>
    <name evidence="4" type="ORF">CTI12_AA546940</name>
</gene>
<dbReference type="SMART" id="SM00360">
    <property type="entry name" value="RRM"/>
    <property type="match status" value="1"/>
</dbReference>
<protein>
    <submittedName>
        <fullName evidence="4">Nucleotide-binding alpha-beta plait domain-containing protein</fullName>
    </submittedName>
</protein>
<keyword evidence="5" id="KW-1185">Reference proteome</keyword>
<dbReference type="PROSITE" id="PS50102">
    <property type="entry name" value="RRM"/>
    <property type="match status" value="1"/>
</dbReference>